<evidence type="ECO:0000256" key="1">
    <source>
        <dbReference type="ARBA" id="ARBA00022527"/>
    </source>
</evidence>
<accession>A0A6I6JMR7</accession>
<dbReference type="PANTHER" id="PTHR35526:SF3">
    <property type="entry name" value="ANTI-SIGMA-F FACTOR RSBW"/>
    <property type="match status" value="1"/>
</dbReference>
<dbReference type="PANTHER" id="PTHR35526">
    <property type="entry name" value="ANTI-SIGMA-F FACTOR RSBW-RELATED"/>
    <property type="match status" value="1"/>
</dbReference>
<dbReference type="Proteomes" id="UP000428260">
    <property type="component" value="Chromosome"/>
</dbReference>
<gene>
    <name evidence="3" type="ORF">GM418_11380</name>
</gene>
<dbReference type="GO" id="GO:0005524">
    <property type="term" value="F:ATP binding"/>
    <property type="evidence" value="ECO:0007669"/>
    <property type="project" value="UniProtKB-KW"/>
</dbReference>
<keyword evidence="3" id="KW-0547">Nucleotide-binding</keyword>
<feature type="domain" description="Histidine kinase/HSP90-like ATPase" evidence="2">
    <location>
        <begin position="12"/>
        <end position="132"/>
    </location>
</feature>
<organism evidence="3 4">
    <name type="scientific">Maribellus comscasis</name>
    <dbReference type="NCBI Taxonomy" id="2681766"/>
    <lineage>
        <taxon>Bacteria</taxon>
        <taxon>Pseudomonadati</taxon>
        <taxon>Bacteroidota</taxon>
        <taxon>Bacteroidia</taxon>
        <taxon>Marinilabiliales</taxon>
        <taxon>Prolixibacteraceae</taxon>
        <taxon>Maribellus</taxon>
    </lineage>
</organism>
<evidence type="ECO:0000259" key="2">
    <source>
        <dbReference type="Pfam" id="PF13581"/>
    </source>
</evidence>
<dbReference type="SUPFAM" id="SSF55874">
    <property type="entry name" value="ATPase domain of HSP90 chaperone/DNA topoisomerase II/histidine kinase"/>
    <property type="match status" value="1"/>
</dbReference>
<keyword evidence="1" id="KW-0418">Kinase</keyword>
<reference evidence="3 4" key="1">
    <citation type="submission" date="2019-11" db="EMBL/GenBank/DDBJ databases">
        <authorList>
            <person name="Zheng R.K."/>
            <person name="Sun C.M."/>
        </authorList>
    </citation>
    <scope>NUCLEOTIDE SEQUENCE [LARGE SCALE GENOMIC DNA]</scope>
    <source>
        <strain evidence="3 4">WC007</strain>
    </source>
</reference>
<dbReference type="AlphaFoldDB" id="A0A6I6JMR7"/>
<evidence type="ECO:0000313" key="4">
    <source>
        <dbReference type="Proteomes" id="UP000428260"/>
    </source>
</evidence>
<dbReference type="Pfam" id="PF13581">
    <property type="entry name" value="HATPase_c_2"/>
    <property type="match status" value="1"/>
</dbReference>
<proteinExistence type="predicted"/>
<protein>
    <submittedName>
        <fullName evidence="3">ATP-binding protein</fullName>
    </submittedName>
</protein>
<dbReference type="EMBL" id="CP046401">
    <property type="protein sequence ID" value="QGY44236.1"/>
    <property type="molecule type" value="Genomic_DNA"/>
</dbReference>
<dbReference type="InterPro" id="IPR050267">
    <property type="entry name" value="Anti-sigma-factor_SerPK"/>
</dbReference>
<keyword evidence="3" id="KW-0067">ATP-binding</keyword>
<dbReference type="KEGG" id="mcos:GM418_11380"/>
<dbReference type="InterPro" id="IPR003594">
    <property type="entry name" value="HATPase_dom"/>
</dbReference>
<keyword evidence="1" id="KW-0808">Transferase</keyword>
<evidence type="ECO:0000313" key="3">
    <source>
        <dbReference type="EMBL" id="QGY44236.1"/>
    </source>
</evidence>
<sequence length="136" mass="15628">MLTETNKILVIKSDKEELFKVEKFIEQIFDEYKLNKALYNRVLLCVSEAVINSIEHGNKNDSRKPVTITMECDFNHISVKVKDEGQGFDLNEVKNPTISKNLKKESGRGIHIIRSLSDSLRYNSKGNSVHLKMKCK</sequence>
<dbReference type="RefSeq" id="WP_158866136.1">
    <property type="nucleotide sequence ID" value="NZ_CP046401.1"/>
</dbReference>
<keyword evidence="4" id="KW-1185">Reference proteome</keyword>
<keyword evidence="1" id="KW-0723">Serine/threonine-protein kinase</keyword>
<name>A0A6I6JMR7_9BACT</name>
<dbReference type="CDD" id="cd16936">
    <property type="entry name" value="HATPase_RsbW-like"/>
    <property type="match status" value="1"/>
</dbReference>
<dbReference type="Gene3D" id="3.30.565.10">
    <property type="entry name" value="Histidine kinase-like ATPase, C-terminal domain"/>
    <property type="match status" value="1"/>
</dbReference>
<dbReference type="InterPro" id="IPR036890">
    <property type="entry name" value="HATPase_C_sf"/>
</dbReference>
<dbReference type="GO" id="GO:0004674">
    <property type="term" value="F:protein serine/threonine kinase activity"/>
    <property type="evidence" value="ECO:0007669"/>
    <property type="project" value="UniProtKB-KW"/>
</dbReference>